<comment type="caution">
    <text evidence="9">The sequence shown here is derived from an EMBL/GenBank/DDBJ whole genome shotgun (WGS) entry which is preliminary data.</text>
</comment>
<sequence length="340" mass="39943">MKEETFKNKILWYNFIMCLLVVCIHAQNMHIFLEPVPWINQSISFLVERIACLAVPGFFMCSGYLFYRNLTWGNIPEKLKRRVYSLVIPFLIWNLLYYLLHLTARQLPYLGKLFDTAVPFSLQEFLNAVFFYKYNPVFWFMLYLILFSFLSPVIYGLLKQKWIGLCVVIAVFILNFSAIFTPYLPIKVNDIFSWSTYYFIGSYIGIHWKKSVSPKKSYIPVLIFFTGSCISFLLAFVYMQTGWVYIYKICGAAFLWYLICMLPLPEARTWMKNTFFIYAVHQIMALFLNKMGNLILGNSMYIGGIMFLMIPVIVTVFSYCVEKILSKYCPVIWKILSGGR</sequence>
<reference evidence="9" key="1">
    <citation type="submission" date="2022-11" db="EMBL/GenBank/DDBJ databases">
        <title>Temperate bacteriophages infecting mucin-degrading bacterium Ruminococcus gnavus from the human gut.</title>
        <authorList>
            <person name="Buttimer C."/>
        </authorList>
    </citation>
    <scope>NUCLEOTIDE SEQUENCE</scope>
    <source>
        <strain evidence="9">CCUG 49994</strain>
    </source>
</reference>
<feature type="transmembrane region" description="Helical" evidence="7">
    <location>
        <begin position="45"/>
        <end position="67"/>
    </location>
</feature>
<keyword evidence="9" id="KW-0012">Acyltransferase</keyword>
<feature type="transmembrane region" description="Helical" evidence="7">
    <location>
        <begin position="301"/>
        <end position="321"/>
    </location>
</feature>
<accession>A0A9Q4HYV2</accession>
<protein>
    <submittedName>
        <fullName evidence="9">Acyltransferase</fullName>
    </submittedName>
</protein>
<feature type="transmembrane region" description="Helical" evidence="7">
    <location>
        <begin position="218"/>
        <end position="239"/>
    </location>
</feature>
<feature type="transmembrane region" description="Helical" evidence="7">
    <location>
        <begin position="165"/>
        <end position="185"/>
    </location>
</feature>
<dbReference type="InterPro" id="IPR002656">
    <property type="entry name" value="Acyl_transf_3_dom"/>
</dbReference>
<dbReference type="RefSeq" id="WP_195949515.1">
    <property type="nucleotide sequence ID" value="NZ_JADPDH010000013.1"/>
</dbReference>
<dbReference type="Pfam" id="PF01757">
    <property type="entry name" value="Acyl_transf_3"/>
    <property type="match status" value="1"/>
</dbReference>
<comment type="subcellular location">
    <subcellularLocation>
        <location evidence="1">Cell membrane</location>
        <topology evidence="1">Multi-pass membrane protein</topology>
    </subcellularLocation>
</comment>
<evidence type="ECO:0000256" key="7">
    <source>
        <dbReference type="SAM" id="Phobius"/>
    </source>
</evidence>
<dbReference type="PANTHER" id="PTHR40074:SF2">
    <property type="entry name" value="O-ACETYLTRANSFERASE WECH"/>
    <property type="match status" value="1"/>
</dbReference>
<proteinExistence type="inferred from homology"/>
<keyword evidence="6 7" id="KW-0472">Membrane</keyword>
<dbReference type="EMBL" id="JAPRAY010000006">
    <property type="protein sequence ID" value="MCZ0667051.1"/>
    <property type="molecule type" value="Genomic_DNA"/>
</dbReference>
<feature type="domain" description="Acyltransferase 3" evidence="8">
    <location>
        <begin position="16"/>
        <end position="315"/>
    </location>
</feature>
<evidence type="ECO:0000256" key="3">
    <source>
        <dbReference type="ARBA" id="ARBA00022475"/>
    </source>
</evidence>
<dbReference type="AlphaFoldDB" id="A0A9Q4HYV2"/>
<dbReference type="GO" id="GO:0009246">
    <property type="term" value="P:enterobacterial common antigen biosynthetic process"/>
    <property type="evidence" value="ECO:0007669"/>
    <property type="project" value="TreeGrafter"/>
</dbReference>
<gene>
    <name evidence="9" type="ORF">OZZ17_05760</name>
</gene>
<dbReference type="Proteomes" id="UP001079535">
    <property type="component" value="Unassembled WGS sequence"/>
</dbReference>
<feature type="transmembrane region" description="Helical" evidence="7">
    <location>
        <begin position="245"/>
        <end position="264"/>
    </location>
</feature>
<feature type="transmembrane region" description="Helical" evidence="7">
    <location>
        <begin position="83"/>
        <end position="100"/>
    </location>
</feature>
<evidence type="ECO:0000259" key="8">
    <source>
        <dbReference type="Pfam" id="PF01757"/>
    </source>
</evidence>
<keyword evidence="5 7" id="KW-1133">Transmembrane helix</keyword>
<evidence type="ECO:0000256" key="4">
    <source>
        <dbReference type="ARBA" id="ARBA00022692"/>
    </source>
</evidence>
<evidence type="ECO:0000256" key="6">
    <source>
        <dbReference type="ARBA" id="ARBA00023136"/>
    </source>
</evidence>
<evidence type="ECO:0000256" key="5">
    <source>
        <dbReference type="ARBA" id="ARBA00022989"/>
    </source>
</evidence>
<organism evidence="9 10">
    <name type="scientific">Mediterraneibacter gnavus</name>
    <name type="common">Ruminococcus gnavus</name>
    <dbReference type="NCBI Taxonomy" id="33038"/>
    <lineage>
        <taxon>Bacteria</taxon>
        <taxon>Bacillati</taxon>
        <taxon>Bacillota</taxon>
        <taxon>Clostridia</taxon>
        <taxon>Lachnospirales</taxon>
        <taxon>Lachnospiraceae</taxon>
        <taxon>Mediterraneibacter</taxon>
    </lineage>
</organism>
<feature type="transmembrane region" description="Helical" evidence="7">
    <location>
        <begin position="137"/>
        <end position="158"/>
    </location>
</feature>
<dbReference type="GO" id="GO:0016413">
    <property type="term" value="F:O-acetyltransferase activity"/>
    <property type="evidence" value="ECO:0007669"/>
    <property type="project" value="TreeGrafter"/>
</dbReference>
<keyword evidence="4 7" id="KW-0812">Transmembrane</keyword>
<feature type="transmembrane region" description="Helical" evidence="7">
    <location>
        <begin position="12"/>
        <end position="33"/>
    </location>
</feature>
<evidence type="ECO:0000313" key="10">
    <source>
        <dbReference type="Proteomes" id="UP001079535"/>
    </source>
</evidence>
<evidence type="ECO:0000313" key="9">
    <source>
        <dbReference type="EMBL" id="MCZ0667051.1"/>
    </source>
</evidence>
<feature type="transmembrane region" description="Helical" evidence="7">
    <location>
        <begin position="191"/>
        <end position="206"/>
    </location>
</feature>
<evidence type="ECO:0000256" key="2">
    <source>
        <dbReference type="ARBA" id="ARBA00007400"/>
    </source>
</evidence>
<keyword evidence="3" id="KW-1003">Cell membrane</keyword>
<dbReference type="PANTHER" id="PTHR40074">
    <property type="entry name" value="O-ACETYLTRANSFERASE WECH"/>
    <property type="match status" value="1"/>
</dbReference>
<name>A0A9Q4HYV2_MEDGN</name>
<keyword evidence="9" id="KW-0808">Transferase</keyword>
<evidence type="ECO:0000256" key="1">
    <source>
        <dbReference type="ARBA" id="ARBA00004651"/>
    </source>
</evidence>
<comment type="similarity">
    <text evidence="2">Belongs to the acyltransferase 3 family.</text>
</comment>
<dbReference type="GO" id="GO:0005886">
    <property type="term" value="C:plasma membrane"/>
    <property type="evidence" value="ECO:0007669"/>
    <property type="project" value="UniProtKB-SubCell"/>
</dbReference>